<dbReference type="GO" id="GO:0006506">
    <property type="term" value="P:GPI anchor biosynthetic process"/>
    <property type="evidence" value="ECO:0007669"/>
    <property type="project" value="TreeGrafter"/>
</dbReference>
<dbReference type="InterPro" id="IPR051916">
    <property type="entry name" value="GPI-anchor_lipid_remodeler"/>
</dbReference>
<keyword evidence="2" id="KW-0255">Endonuclease</keyword>
<evidence type="ECO:0000313" key="2">
    <source>
        <dbReference type="EMBL" id="SNS40854.1"/>
    </source>
</evidence>
<organism evidence="2 3">
    <name type="scientific">Antarctobacter heliothermus</name>
    <dbReference type="NCBI Taxonomy" id="74033"/>
    <lineage>
        <taxon>Bacteria</taxon>
        <taxon>Pseudomonadati</taxon>
        <taxon>Pseudomonadota</taxon>
        <taxon>Alphaproteobacteria</taxon>
        <taxon>Rhodobacterales</taxon>
        <taxon>Roseobacteraceae</taxon>
        <taxon>Antarctobacter</taxon>
    </lineage>
</organism>
<evidence type="ECO:0000259" key="1">
    <source>
        <dbReference type="Pfam" id="PF03372"/>
    </source>
</evidence>
<feature type="domain" description="Endonuclease/exonuclease/phosphatase" evidence="1">
    <location>
        <begin position="6"/>
        <end position="281"/>
    </location>
</feature>
<proteinExistence type="predicted"/>
<dbReference type="InterPro" id="IPR005135">
    <property type="entry name" value="Endo/exonuclease/phosphatase"/>
</dbReference>
<dbReference type="GO" id="GO:0004519">
    <property type="term" value="F:endonuclease activity"/>
    <property type="evidence" value="ECO:0007669"/>
    <property type="project" value="UniProtKB-KW"/>
</dbReference>
<protein>
    <submittedName>
        <fullName evidence="2">Metal-dependent hydrolase, endonuclease/exonuclease/phosphatase family</fullName>
    </submittedName>
</protein>
<keyword evidence="2" id="KW-0378">Hydrolase</keyword>
<dbReference type="Gene3D" id="3.60.10.10">
    <property type="entry name" value="Endonuclease/exonuclease/phosphatase"/>
    <property type="match status" value="1"/>
</dbReference>
<dbReference type="GO" id="GO:0016020">
    <property type="term" value="C:membrane"/>
    <property type="evidence" value="ECO:0007669"/>
    <property type="project" value="GOC"/>
</dbReference>
<dbReference type="Proteomes" id="UP000198440">
    <property type="component" value="Unassembled WGS sequence"/>
</dbReference>
<keyword evidence="2" id="KW-0269">Exonuclease</keyword>
<sequence length="295" mass="32482">MITRLASYNIQYGKGKDDRFDLDRILSELGSPDLIALQEVERNNAGRGMVDQVSEIAARLDHMHWVYGPGIDVDASTLGAAKPDHCRRQFGNMVLSRWPILSVINHTLPKLALARIFHLQRTLVECVIGHPQGPMRFCSVHLDHVSTGTRMPQVDYMVDLMCRGQERGACWGGQLKTDDWMDRPAPPQPRSAIIMGDMNFAPGGPEYTRVVGDLSKMHGRTLRATGLADAWALAGHAEEAGNTLPREGRAPTRIDHCFVTADLIACVQAMQIGDDAVGSDHQPIFVDMDLSGHLG</sequence>
<dbReference type="SUPFAM" id="SSF56219">
    <property type="entry name" value="DNase I-like"/>
    <property type="match status" value="1"/>
</dbReference>
<evidence type="ECO:0000313" key="3">
    <source>
        <dbReference type="Proteomes" id="UP000198440"/>
    </source>
</evidence>
<accession>A0A239EAC7</accession>
<dbReference type="InterPro" id="IPR036691">
    <property type="entry name" value="Endo/exonu/phosph_ase_sf"/>
</dbReference>
<dbReference type="PANTHER" id="PTHR14859:SF15">
    <property type="entry name" value="ENDONUCLEASE_EXONUCLEASE_PHOSPHATASE DOMAIN-CONTAINING PROTEIN"/>
    <property type="match status" value="1"/>
</dbReference>
<dbReference type="PANTHER" id="PTHR14859">
    <property type="entry name" value="CALCOFLUOR WHITE HYPERSENSITIVE PROTEIN PRECURSOR"/>
    <property type="match status" value="1"/>
</dbReference>
<dbReference type="AlphaFoldDB" id="A0A239EAC7"/>
<dbReference type="EMBL" id="FZON01000014">
    <property type="protein sequence ID" value="SNS40854.1"/>
    <property type="molecule type" value="Genomic_DNA"/>
</dbReference>
<keyword evidence="2" id="KW-0540">Nuclease</keyword>
<gene>
    <name evidence="2" type="ORF">SAMN04488078_10148</name>
</gene>
<dbReference type="Pfam" id="PF03372">
    <property type="entry name" value="Exo_endo_phos"/>
    <property type="match status" value="1"/>
</dbReference>
<dbReference type="GO" id="GO:0004527">
    <property type="term" value="F:exonuclease activity"/>
    <property type="evidence" value="ECO:0007669"/>
    <property type="project" value="UniProtKB-KW"/>
</dbReference>
<reference evidence="2 3" key="1">
    <citation type="submission" date="2017-06" db="EMBL/GenBank/DDBJ databases">
        <authorList>
            <person name="Kim H.J."/>
            <person name="Triplett B.A."/>
        </authorList>
    </citation>
    <scope>NUCLEOTIDE SEQUENCE [LARGE SCALE GENOMIC DNA]</scope>
    <source>
        <strain evidence="2 3">DSM 11445</strain>
    </source>
</reference>
<dbReference type="RefSeq" id="WP_089277602.1">
    <property type="nucleotide sequence ID" value="NZ_FZON01000014.1"/>
</dbReference>
<dbReference type="OrthoDB" id="155529at2"/>
<name>A0A239EAC7_9RHOB</name>